<sequence length="236" mass="24703">MKIRGHFVASMICLVITLCPVSGAWAARSVAISAFGSYQTYDMADVNDAMQSTLSSYPGSSADKESIESGAGFGGGIRIWTSERVFVSLEFQRLLASNSGSGPYAGSTYTVDLDVPASSVVGAVGYVLLDRRPLRFALAGGAGYYLTTGEFVTRGPGVNDRSSLEGSGFGFHGMGLILAQVARGLDVELAGGYRYAKTTDVTSGGYRIRNTDGSLAQIDWSGFTGRAGLLVRVGGE</sequence>
<protein>
    <recommendedName>
        <fullName evidence="4">Porin family protein</fullName>
    </recommendedName>
</protein>
<dbReference type="EMBL" id="VBOU01000012">
    <property type="protein sequence ID" value="TMQ55856.1"/>
    <property type="molecule type" value="Genomic_DNA"/>
</dbReference>
<feature type="signal peptide" evidence="1">
    <location>
        <begin position="1"/>
        <end position="26"/>
    </location>
</feature>
<keyword evidence="1" id="KW-0732">Signal</keyword>
<evidence type="ECO:0000313" key="2">
    <source>
        <dbReference type="EMBL" id="TMQ55856.1"/>
    </source>
</evidence>
<evidence type="ECO:0000256" key="1">
    <source>
        <dbReference type="SAM" id="SignalP"/>
    </source>
</evidence>
<organism evidence="2 3">
    <name type="scientific">Eiseniibacteriota bacterium</name>
    <dbReference type="NCBI Taxonomy" id="2212470"/>
    <lineage>
        <taxon>Bacteria</taxon>
        <taxon>Candidatus Eiseniibacteriota</taxon>
    </lineage>
</organism>
<accession>A0A538SWT8</accession>
<dbReference type="AlphaFoldDB" id="A0A538SWT8"/>
<proteinExistence type="predicted"/>
<name>A0A538SWT8_UNCEI</name>
<evidence type="ECO:0000313" key="3">
    <source>
        <dbReference type="Proteomes" id="UP000319829"/>
    </source>
</evidence>
<feature type="chain" id="PRO_5022130597" description="Porin family protein" evidence="1">
    <location>
        <begin position="27"/>
        <end position="236"/>
    </location>
</feature>
<dbReference type="Proteomes" id="UP000319829">
    <property type="component" value="Unassembled WGS sequence"/>
</dbReference>
<reference evidence="2 3" key="1">
    <citation type="journal article" date="2019" name="Nat. Microbiol.">
        <title>Mediterranean grassland soil C-N compound turnover is dependent on rainfall and depth, and is mediated by genomically divergent microorganisms.</title>
        <authorList>
            <person name="Diamond S."/>
            <person name="Andeer P.F."/>
            <person name="Li Z."/>
            <person name="Crits-Christoph A."/>
            <person name="Burstein D."/>
            <person name="Anantharaman K."/>
            <person name="Lane K.R."/>
            <person name="Thomas B.C."/>
            <person name="Pan C."/>
            <person name="Northen T.R."/>
            <person name="Banfield J.F."/>
        </authorList>
    </citation>
    <scope>NUCLEOTIDE SEQUENCE [LARGE SCALE GENOMIC DNA]</scope>
    <source>
        <strain evidence="2">WS_4</strain>
    </source>
</reference>
<gene>
    <name evidence="2" type="ORF">E6K74_01970</name>
</gene>
<comment type="caution">
    <text evidence="2">The sequence shown here is derived from an EMBL/GenBank/DDBJ whole genome shotgun (WGS) entry which is preliminary data.</text>
</comment>
<evidence type="ECO:0008006" key="4">
    <source>
        <dbReference type="Google" id="ProtNLM"/>
    </source>
</evidence>